<dbReference type="Gene3D" id="3.40.50.300">
    <property type="entry name" value="P-loop containing nucleotide triphosphate hydrolases"/>
    <property type="match status" value="1"/>
</dbReference>
<dbReference type="InterPro" id="IPR036388">
    <property type="entry name" value="WH-like_DNA-bd_sf"/>
</dbReference>
<dbReference type="Pfam" id="PF22703">
    <property type="entry name" value="Cdc6_lid"/>
    <property type="match status" value="1"/>
</dbReference>
<keyword evidence="9" id="KW-1185">Reference proteome</keyword>
<dbReference type="SMART" id="SM00382">
    <property type="entry name" value="AAA"/>
    <property type="match status" value="1"/>
</dbReference>
<dbReference type="Gene3D" id="1.10.10.10">
    <property type="entry name" value="Winged helix-like DNA-binding domain superfamily/Winged helix DNA-binding domain"/>
    <property type="match status" value="1"/>
</dbReference>
<sequence length="430" mass="48671">MVLLFYSLRLSDMGMFQRDRQVFADAEPLDDSYEPEDIRKRDEELEKYQRALQPIIDNRPTSNIFLYGKTGTGKTVATKFMLSHLEADSAEYDDVQLSTVWVSCENLSSSYQVAVALVNQLRDSQDKDRISATGYSQQRVFDILYEELDALGGTVVIVLDEIDNIGHSDDILYGLPRARSNGYVDDVRPVIVGISNDFQFRDSLSPKVKDTLAEKEILFPPYDADQLRSILSPRAEKAFHDDVLSDDVVPLCAAFAAQDTGSARQAIRLLREAGELAQAADSDAVTEEHVRNAQDELEKNQLYEGMQELTTQGHAVLCALAYHQALDDVPVRSRDLYERYVKICDRLDTDSVSERRVRDHLSDMNMLGLINLYERNEGLSAGRYHEYELDVPLKSVLEVLLETTRFEELANIIQSTADDNNLLQSDISDY</sequence>
<name>M0EX04_9EURY</name>
<evidence type="ECO:0000313" key="9">
    <source>
        <dbReference type="Proteomes" id="UP000011526"/>
    </source>
</evidence>
<feature type="domain" description="AAA+ ATPase" evidence="6">
    <location>
        <begin position="60"/>
        <end position="223"/>
    </location>
</feature>
<evidence type="ECO:0000256" key="4">
    <source>
        <dbReference type="ARBA" id="ARBA00022840"/>
    </source>
</evidence>
<dbReference type="InterPro" id="IPR049945">
    <property type="entry name" value="AAA_22"/>
</dbReference>
<dbReference type="InterPro" id="IPR003593">
    <property type="entry name" value="AAA+_ATPase"/>
</dbReference>
<dbReference type="InterPro" id="IPR050311">
    <property type="entry name" value="ORC1/CDC6"/>
</dbReference>
<dbReference type="GO" id="GO:0006260">
    <property type="term" value="P:DNA replication"/>
    <property type="evidence" value="ECO:0007669"/>
    <property type="project" value="UniProtKB-UniRule"/>
</dbReference>
<dbReference type="SMART" id="SM01074">
    <property type="entry name" value="Cdc6_C"/>
    <property type="match status" value="1"/>
</dbReference>
<dbReference type="Gene3D" id="1.10.8.60">
    <property type="match status" value="1"/>
</dbReference>
<dbReference type="HAMAP" id="MF_01407">
    <property type="entry name" value="ORC1_type_DNA_replic_protein"/>
    <property type="match status" value="1"/>
</dbReference>
<keyword evidence="8" id="KW-0132">Cell division</keyword>
<dbReference type="NCBIfam" id="TIGR02928">
    <property type="entry name" value="orc1/cdc6 family replication initiation protein"/>
    <property type="match status" value="1"/>
</dbReference>
<keyword evidence="2 5" id="KW-0235">DNA replication</keyword>
<dbReference type="Proteomes" id="UP000011526">
    <property type="component" value="Unassembled WGS sequence"/>
</dbReference>
<feature type="binding site" evidence="5">
    <location>
        <position position="222"/>
    </location>
    <ligand>
        <name>ATP</name>
        <dbReference type="ChEBI" id="CHEBI:30616"/>
    </ligand>
</feature>
<keyword evidence="4 5" id="KW-0067">ATP-binding</keyword>
<dbReference type="PANTHER" id="PTHR10763">
    <property type="entry name" value="CELL DIVISION CONTROL PROTEIN 6-RELATED"/>
    <property type="match status" value="1"/>
</dbReference>
<feature type="binding site" evidence="5">
    <location>
        <position position="234"/>
    </location>
    <ligand>
        <name>ATP</name>
        <dbReference type="ChEBI" id="CHEBI:30616"/>
    </ligand>
</feature>
<gene>
    <name evidence="8" type="ORF">C465_01936</name>
</gene>
<reference evidence="8 9" key="1">
    <citation type="journal article" date="2014" name="PLoS Genet.">
        <title>Phylogenetically driven sequencing of extremely halophilic archaea reveals strategies for static and dynamic osmo-response.</title>
        <authorList>
            <person name="Becker E.A."/>
            <person name="Seitzer P.M."/>
            <person name="Tritt A."/>
            <person name="Larsen D."/>
            <person name="Krusor M."/>
            <person name="Yao A.I."/>
            <person name="Wu D."/>
            <person name="Madern D."/>
            <person name="Eisen J.A."/>
            <person name="Darling A.E."/>
            <person name="Facciotti M.T."/>
        </authorList>
    </citation>
    <scope>NUCLEOTIDE SEQUENCE [LARGE SCALE GENOMIC DNA]</scope>
    <source>
        <strain evidence="8 9">JCM 9100</strain>
    </source>
</reference>
<dbReference type="PATRIC" id="fig|1227467.4.peg.345"/>
<dbReference type="InterPro" id="IPR055237">
    <property type="entry name" value="Cdc6_lid"/>
</dbReference>
<dbReference type="AlphaFoldDB" id="M0EX04"/>
<dbReference type="FunFam" id="1.10.8.60:FF:000073">
    <property type="entry name" value="ORC1-type DNA replication protein"/>
    <property type="match status" value="1"/>
</dbReference>
<comment type="similarity">
    <text evidence="1 5">Belongs to the CDC6/cdc18 family.</text>
</comment>
<evidence type="ECO:0000259" key="6">
    <source>
        <dbReference type="SMART" id="SM00382"/>
    </source>
</evidence>
<dbReference type="InterPro" id="IPR015163">
    <property type="entry name" value="Cdc6_C"/>
</dbReference>
<dbReference type="CDD" id="cd08768">
    <property type="entry name" value="Cdc6_C"/>
    <property type="match status" value="1"/>
</dbReference>
<protein>
    <recommendedName>
        <fullName evidence="5">ORC1-type DNA replication protein</fullName>
    </recommendedName>
</protein>
<dbReference type="SUPFAM" id="SSF46785">
    <property type="entry name" value="Winged helix' DNA-binding domain"/>
    <property type="match status" value="1"/>
</dbReference>
<comment type="caution">
    <text evidence="8">The sequence shown here is derived from an EMBL/GenBank/DDBJ whole genome shotgun (WGS) entry which is preliminary data.</text>
</comment>
<evidence type="ECO:0000256" key="3">
    <source>
        <dbReference type="ARBA" id="ARBA00022741"/>
    </source>
</evidence>
<dbReference type="PANTHER" id="PTHR10763:SF22">
    <property type="entry name" value="ORC1-TYPE DNA REPLICATION PROTEIN"/>
    <property type="match status" value="1"/>
</dbReference>
<organism evidence="8 9">
    <name type="scientific">Halorubrum distributum JCM 9100</name>
    <dbReference type="NCBI Taxonomy" id="1227467"/>
    <lineage>
        <taxon>Archaea</taxon>
        <taxon>Methanobacteriati</taxon>
        <taxon>Methanobacteriota</taxon>
        <taxon>Stenosarchaea group</taxon>
        <taxon>Halobacteria</taxon>
        <taxon>Halobacteriales</taxon>
        <taxon>Haloferacaceae</taxon>
        <taxon>Halorubrum</taxon>
        <taxon>Halorubrum distributum group</taxon>
    </lineage>
</organism>
<keyword evidence="3 5" id="KW-0547">Nucleotide-binding</keyword>
<feature type="binding site" evidence="5">
    <location>
        <begin position="72"/>
        <end position="76"/>
    </location>
    <ligand>
        <name>ATP</name>
        <dbReference type="ChEBI" id="CHEBI:30616"/>
    </ligand>
</feature>
<evidence type="ECO:0000256" key="2">
    <source>
        <dbReference type="ARBA" id="ARBA00022705"/>
    </source>
</evidence>
<dbReference type="Pfam" id="PF13401">
    <property type="entry name" value="AAA_22"/>
    <property type="match status" value="1"/>
</dbReference>
<dbReference type="SUPFAM" id="SSF52540">
    <property type="entry name" value="P-loop containing nucleoside triphosphate hydrolases"/>
    <property type="match status" value="1"/>
</dbReference>
<dbReference type="Pfam" id="PF09079">
    <property type="entry name" value="WHD_Cdc6"/>
    <property type="match status" value="1"/>
</dbReference>
<dbReference type="GO" id="GO:0016887">
    <property type="term" value="F:ATP hydrolysis activity"/>
    <property type="evidence" value="ECO:0007669"/>
    <property type="project" value="InterPro"/>
</dbReference>
<dbReference type="GO" id="GO:0051301">
    <property type="term" value="P:cell division"/>
    <property type="evidence" value="ECO:0007669"/>
    <property type="project" value="UniProtKB-KW"/>
</dbReference>
<dbReference type="InterPro" id="IPR014277">
    <property type="entry name" value="Orc1/Cdc6_arc"/>
</dbReference>
<feature type="domain" description="Cdc6 C-terminal" evidence="7">
    <location>
        <begin position="317"/>
        <end position="400"/>
    </location>
</feature>
<dbReference type="InterPro" id="IPR027417">
    <property type="entry name" value="P-loop_NTPase"/>
</dbReference>
<evidence type="ECO:0000313" key="8">
    <source>
        <dbReference type="EMBL" id="ELZ52331.1"/>
    </source>
</evidence>
<keyword evidence="8" id="KW-0131">Cell cycle</keyword>
<evidence type="ECO:0000256" key="5">
    <source>
        <dbReference type="HAMAP-Rule" id="MF_01407"/>
    </source>
</evidence>
<comment type="function">
    <text evidence="5">Involved in regulation of DNA replication.</text>
</comment>
<dbReference type="GO" id="GO:0005524">
    <property type="term" value="F:ATP binding"/>
    <property type="evidence" value="ECO:0007669"/>
    <property type="project" value="UniProtKB-UniRule"/>
</dbReference>
<evidence type="ECO:0000259" key="7">
    <source>
        <dbReference type="SMART" id="SM01074"/>
    </source>
</evidence>
<evidence type="ECO:0000256" key="1">
    <source>
        <dbReference type="ARBA" id="ARBA00006184"/>
    </source>
</evidence>
<dbReference type="EMBL" id="AOJM01000023">
    <property type="protein sequence ID" value="ELZ52331.1"/>
    <property type="molecule type" value="Genomic_DNA"/>
</dbReference>
<accession>M0EX04</accession>
<proteinExistence type="inferred from homology"/>
<dbReference type="InterPro" id="IPR036390">
    <property type="entry name" value="WH_DNA-bd_sf"/>
</dbReference>